<name>A0A1R3X5P8_9BACT</name>
<reference evidence="5" key="1">
    <citation type="submission" date="2017-01" db="EMBL/GenBank/DDBJ databases">
        <authorList>
            <person name="Varghese N."/>
            <person name="Submissions S."/>
        </authorList>
    </citation>
    <scope>NUCLEOTIDE SEQUENCE [LARGE SCALE GENOMIC DNA]</scope>
    <source>
        <strain evidence="5">LP100</strain>
    </source>
</reference>
<evidence type="ECO:0000313" key="5">
    <source>
        <dbReference type="Proteomes" id="UP000187181"/>
    </source>
</evidence>
<keyword evidence="5" id="KW-1185">Reference proteome</keyword>
<evidence type="ECO:0000313" key="4">
    <source>
        <dbReference type="EMBL" id="SIT85715.1"/>
    </source>
</evidence>
<dbReference type="EMBL" id="FTPP01000001">
    <property type="protein sequence ID" value="SIT85715.1"/>
    <property type="molecule type" value="Genomic_DNA"/>
</dbReference>
<dbReference type="PANTHER" id="PTHR43877">
    <property type="entry name" value="AMINOALKYLPHOSPHONATE N-ACETYLTRANSFERASE-RELATED-RELATED"/>
    <property type="match status" value="1"/>
</dbReference>
<dbReference type="Pfam" id="PF00583">
    <property type="entry name" value="Acetyltransf_1"/>
    <property type="match status" value="1"/>
</dbReference>
<dbReference type="PROSITE" id="PS51186">
    <property type="entry name" value="GNAT"/>
    <property type="match status" value="1"/>
</dbReference>
<sequence>MIFEAQPDDIDELYELWRLLLDMQQAYHVVFRYKPGSDQALKAELLSRLKDKSTRVFVYQEGEVWAGMLLASLRPGSAGFKLANKGYIGETVVRDEFRGKGIGKELFESAKKWLSDQGADHLELQVSVHNPRGIHFWESLGFTPSTQHMVLPLQGSGSSKKTK</sequence>
<keyword evidence="2" id="KW-0012">Acyltransferase</keyword>
<organism evidence="4 5">
    <name type="scientific">Pontibacter indicus</name>
    <dbReference type="NCBI Taxonomy" id="1317125"/>
    <lineage>
        <taxon>Bacteria</taxon>
        <taxon>Pseudomonadati</taxon>
        <taxon>Bacteroidota</taxon>
        <taxon>Cytophagia</taxon>
        <taxon>Cytophagales</taxon>
        <taxon>Hymenobacteraceae</taxon>
        <taxon>Pontibacter</taxon>
    </lineage>
</organism>
<dbReference type="GO" id="GO:0016747">
    <property type="term" value="F:acyltransferase activity, transferring groups other than amino-acyl groups"/>
    <property type="evidence" value="ECO:0007669"/>
    <property type="project" value="InterPro"/>
</dbReference>
<dbReference type="InterPro" id="IPR000182">
    <property type="entry name" value="GNAT_dom"/>
</dbReference>
<dbReference type="RefSeq" id="WP_076667217.1">
    <property type="nucleotide sequence ID" value="NZ_FTPP01000001.1"/>
</dbReference>
<keyword evidence="1 4" id="KW-0808">Transferase</keyword>
<dbReference type="AlphaFoldDB" id="A0A1R3X5P8"/>
<dbReference type="Proteomes" id="UP000187181">
    <property type="component" value="Unassembled WGS sequence"/>
</dbReference>
<dbReference type="CDD" id="cd04301">
    <property type="entry name" value="NAT_SF"/>
    <property type="match status" value="1"/>
</dbReference>
<feature type="domain" description="N-acetyltransferase" evidence="3">
    <location>
        <begin position="1"/>
        <end position="163"/>
    </location>
</feature>
<dbReference type="InterPro" id="IPR050832">
    <property type="entry name" value="Bact_Acetyltransf"/>
</dbReference>
<accession>A0A1R3X5P8</accession>
<dbReference type="STRING" id="1317125.SAMN05444128_1587"/>
<dbReference type="Gene3D" id="3.40.630.30">
    <property type="match status" value="1"/>
</dbReference>
<evidence type="ECO:0000259" key="3">
    <source>
        <dbReference type="PROSITE" id="PS51186"/>
    </source>
</evidence>
<evidence type="ECO:0000256" key="2">
    <source>
        <dbReference type="ARBA" id="ARBA00023315"/>
    </source>
</evidence>
<dbReference type="InterPro" id="IPR016181">
    <property type="entry name" value="Acyl_CoA_acyltransferase"/>
</dbReference>
<dbReference type="SUPFAM" id="SSF55729">
    <property type="entry name" value="Acyl-CoA N-acyltransferases (Nat)"/>
    <property type="match status" value="1"/>
</dbReference>
<evidence type="ECO:0000256" key="1">
    <source>
        <dbReference type="ARBA" id="ARBA00022679"/>
    </source>
</evidence>
<gene>
    <name evidence="4" type="ORF">SAMN05444128_1587</name>
</gene>
<protein>
    <submittedName>
        <fullName evidence="4">Acetyltransferase, GNAT family</fullName>
    </submittedName>
</protein>
<proteinExistence type="predicted"/>
<dbReference type="OrthoDB" id="9792929at2"/>